<evidence type="ECO:0000313" key="3">
    <source>
        <dbReference type="Proteomes" id="UP000887458"/>
    </source>
</evidence>
<reference evidence="2 3" key="1">
    <citation type="journal article" date="2018" name="J. Allergy Clin. Immunol.">
        <title>High-quality assembly of Dermatophagoides pteronyssinus genome and transcriptome reveals a wide range of novel allergens.</title>
        <authorList>
            <person name="Liu X.Y."/>
            <person name="Yang K.Y."/>
            <person name="Wang M.Q."/>
            <person name="Kwok J.S."/>
            <person name="Zeng X."/>
            <person name="Yang Z."/>
            <person name="Xiao X.J."/>
            <person name="Lau C.P."/>
            <person name="Li Y."/>
            <person name="Huang Z.M."/>
            <person name="Ba J.G."/>
            <person name="Yim A.K."/>
            <person name="Ouyang C.Y."/>
            <person name="Ngai S.M."/>
            <person name="Chan T.F."/>
            <person name="Leung E.L."/>
            <person name="Liu L."/>
            <person name="Liu Z.G."/>
            <person name="Tsui S.K."/>
        </authorList>
    </citation>
    <scope>NUCLEOTIDE SEQUENCE [LARGE SCALE GENOMIC DNA]</scope>
    <source>
        <strain evidence="2">Derp</strain>
    </source>
</reference>
<comment type="caution">
    <text evidence="2">The sequence shown here is derived from an EMBL/GenBank/DDBJ whole genome shotgun (WGS) entry which is preliminary data.</text>
</comment>
<accession>A0ABQ8ISC8</accession>
<protein>
    <recommendedName>
        <fullName evidence="4">Transmembrane protein</fullName>
    </recommendedName>
</protein>
<feature type="transmembrane region" description="Helical" evidence="1">
    <location>
        <begin position="180"/>
        <end position="200"/>
    </location>
</feature>
<dbReference type="EMBL" id="NJHN03000123">
    <property type="protein sequence ID" value="KAH9413224.1"/>
    <property type="molecule type" value="Genomic_DNA"/>
</dbReference>
<evidence type="ECO:0000256" key="1">
    <source>
        <dbReference type="SAM" id="Phobius"/>
    </source>
</evidence>
<name>A0ABQ8ISC8_DERPT</name>
<feature type="transmembrane region" description="Helical" evidence="1">
    <location>
        <begin position="97"/>
        <end position="119"/>
    </location>
</feature>
<keyword evidence="1" id="KW-0812">Transmembrane</keyword>
<evidence type="ECO:0008006" key="4">
    <source>
        <dbReference type="Google" id="ProtNLM"/>
    </source>
</evidence>
<evidence type="ECO:0000313" key="2">
    <source>
        <dbReference type="EMBL" id="KAH9413224.1"/>
    </source>
</evidence>
<keyword evidence="1" id="KW-0472">Membrane</keyword>
<dbReference type="Proteomes" id="UP000887458">
    <property type="component" value="Unassembled WGS sequence"/>
</dbReference>
<reference evidence="2 3" key="2">
    <citation type="journal article" date="2022" name="Mol. Biol. Evol.">
        <title>Comparative Genomics Reveals Insights into the Divergent Evolution of Astigmatic Mites and Household Pest Adaptations.</title>
        <authorList>
            <person name="Xiong Q."/>
            <person name="Wan A.T."/>
            <person name="Liu X."/>
            <person name="Fung C.S."/>
            <person name="Xiao X."/>
            <person name="Malainual N."/>
            <person name="Hou J."/>
            <person name="Wang L."/>
            <person name="Wang M."/>
            <person name="Yang K.Y."/>
            <person name="Cui Y."/>
            <person name="Leung E.L."/>
            <person name="Nong W."/>
            <person name="Shin S.K."/>
            <person name="Au S.W."/>
            <person name="Jeong K.Y."/>
            <person name="Chew F.T."/>
            <person name="Hui J.H."/>
            <person name="Leung T.F."/>
            <person name="Tungtrongchitr A."/>
            <person name="Zhong N."/>
            <person name="Liu Z."/>
            <person name="Tsui S.K."/>
        </authorList>
    </citation>
    <scope>NUCLEOTIDE SEQUENCE [LARGE SCALE GENOMIC DNA]</scope>
    <source>
        <strain evidence="2">Derp</strain>
    </source>
</reference>
<organism evidence="2 3">
    <name type="scientific">Dermatophagoides pteronyssinus</name>
    <name type="common">European house dust mite</name>
    <dbReference type="NCBI Taxonomy" id="6956"/>
    <lineage>
        <taxon>Eukaryota</taxon>
        <taxon>Metazoa</taxon>
        <taxon>Ecdysozoa</taxon>
        <taxon>Arthropoda</taxon>
        <taxon>Chelicerata</taxon>
        <taxon>Arachnida</taxon>
        <taxon>Acari</taxon>
        <taxon>Acariformes</taxon>
        <taxon>Sarcoptiformes</taxon>
        <taxon>Astigmata</taxon>
        <taxon>Psoroptidia</taxon>
        <taxon>Analgoidea</taxon>
        <taxon>Pyroglyphidae</taxon>
        <taxon>Dermatophagoidinae</taxon>
        <taxon>Dermatophagoides</taxon>
    </lineage>
</organism>
<gene>
    <name evidence="2" type="ORF">DERP_006911</name>
</gene>
<sequence length="201" mass="22416">MVSTGMVLLTQWPDYKGYMVVIMEMDMDKVLHVNDSNQIFFCCSIRCCVVVVVSTTVVLSCRSLDEDFSNGFALANTNRRSFSGENVAAIIADAFKLAILTLANFLLVFLATLLCVIVVDLAFDSFFVLDFFCFESLSFGNDGLIGDCVLIDVGRIIVDGIIDDDVDVANNEANSFDNRFVMAAFFFLFCWLLLFDVPIYL</sequence>
<proteinExistence type="predicted"/>
<keyword evidence="3" id="KW-1185">Reference proteome</keyword>
<keyword evidence="1" id="KW-1133">Transmembrane helix</keyword>